<dbReference type="GO" id="GO:0005179">
    <property type="term" value="F:hormone activity"/>
    <property type="evidence" value="ECO:0007669"/>
    <property type="project" value="UniProtKB-UniRule"/>
</dbReference>
<dbReference type="PRINTS" id="PR00189">
    <property type="entry name" value="TRNSTHYRETIN"/>
</dbReference>
<evidence type="ECO:0000256" key="4">
    <source>
        <dbReference type="ARBA" id="ARBA00022448"/>
    </source>
</evidence>
<evidence type="ECO:0000256" key="5">
    <source>
        <dbReference type="ARBA" id="ARBA00022525"/>
    </source>
</evidence>
<sequence length="119" mass="13439">MRFILSLIICLTAFYKGESVDHSGSDTNCPINIKVLNAVNGTPAANLHMQIYRRNADLSWHQFNTGVTGINGEVHNLITEADFIPGMYKIHFNTADYWRNLGYTPFHECVNVSPTYIDC</sequence>
<reference evidence="11 12" key="1">
    <citation type="journal article" date="2018" name="Nat. Ecol. Evol.">
        <title>Shark genomes provide insights into elasmobranch evolution and the origin of vertebrates.</title>
        <authorList>
            <person name="Hara Y"/>
            <person name="Yamaguchi K"/>
            <person name="Onimaru K"/>
            <person name="Kadota M"/>
            <person name="Koyanagi M"/>
            <person name="Keeley SD"/>
            <person name="Tatsumi K"/>
            <person name="Tanaka K"/>
            <person name="Motone F"/>
            <person name="Kageyama Y"/>
            <person name="Nozu R"/>
            <person name="Adachi N"/>
            <person name="Nishimura O"/>
            <person name="Nakagawa R"/>
            <person name="Tanegashima C"/>
            <person name="Kiyatake I"/>
            <person name="Matsumoto R"/>
            <person name="Murakumo K"/>
            <person name="Nishida K"/>
            <person name="Terakita A"/>
            <person name="Kuratani S"/>
            <person name="Sato K"/>
            <person name="Hyodo S Kuraku.S."/>
        </authorList>
    </citation>
    <scope>NUCLEOTIDE SEQUENCE [LARGE SCALE GENOMIC DNA]</scope>
</reference>
<keyword evidence="8 9" id="KW-0795">Thyroid hormone</keyword>
<dbReference type="STRING" id="137246.A0A401SFW4"/>
<dbReference type="GO" id="GO:0005576">
    <property type="term" value="C:extracellular region"/>
    <property type="evidence" value="ECO:0007669"/>
    <property type="project" value="UniProtKB-SubCell"/>
</dbReference>
<dbReference type="AlphaFoldDB" id="A0A401SFW4"/>
<dbReference type="OrthoDB" id="10265230at2759"/>
<dbReference type="Gene3D" id="2.60.40.180">
    <property type="entry name" value="Transthyretin/hydroxyisourate hydrolase domain"/>
    <property type="match status" value="1"/>
</dbReference>
<dbReference type="SUPFAM" id="SSF49472">
    <property type="entry name" value="Transthyretin (synonym: prealbumin)"/>
    <property type="match status" value="1"/>
</dbReference>
<dbReference type="GO" id="GO:0006144">
    <property type="term" value="P:purine nucleobase metabolic process"/>
    <property type="evidence" value="ECO:0007669"/>
    <property type="project" value="TreeGrafter"/>
</dbReference>
<dbReference type="OMA" id="AMYKVEL"/>
<organism evidence="11 12">
    <name type="scientific">Chiloscyllium punctatum</name>
    <name type="common">Brownbanded bambooshark</name>
    <name type="synonym">Hemiscyllium punctatum</name>
    <dbReference type="NCBI Taxonomy" id="137246"/>
    <lineage>
        <taxon>Eukaryota</taxon>
        <taxon>Metazoa</taxon>
        <taxon>Chordata</taxon>
        <taxon>Craniata</taxon>
        <taxon>Vertebrata</taxon>
        <taxon>Chondrichthyes</taxon>
        <taxon>Elasmobranchii</taxon>
        <taxon>Galeomorphii</taxon>
        <taxon>Galeoidea</taxon>
        <taxon>Orectolobiformes</taxon>
        <taxon>Hemiscylliidae</taxon>
        <taxon>Chiloscyllium</taxon>
    </lineage>
</organism>
<evidence type="ECO:0000259" key="10">
    <source>
        <dbReference type="SMART" id="SM00095"/>
    </source>
</evidence>
<dbReference type="InterPro" id="IPR036817">
    <property type="entry name" value="Transthyretin/HIU_hydrolase_sf"/>
</dbReference>
<gene>
    <name evidence="11" type="ORF">chiPu_0007668</name>
</gene>
<name>A0A401SFW4_CHIPU</name>
<evidence type="ECO:0000313" key="11">
    <source>
        <dbReference type="EMBL" id="GCC29230.1"/>
    </source>
</evidence>
<dbReference type="Pfam" id="PF00576">
    <property type="entry name" value="Transthyretin"/>
    <property type="match status" value="1"/>
</dbReference>
<protein>
    <recommendedName>
        <fullName evidence="3 9">Transthyretin</fullName>
    </recommendedName>
</protein>
<dbReference type="PANTHER" id="PTHR10395:SF12">
    <property type="entry name" value="TRANSTHYRETIN"/>
    <property type="match status" value="1"/>
</dbReference>
<dbReference type="GO" id="GO:0070324">
    <property type="term" value="F:thyroid hormone binding"/>
    <property type="evidence" value="ECO:0007669"/>
    <property type="project" value="UniProtKB-UniRule"/>
</dbReference>
<feature type="domain" description="Transthyretin/hydroxyisourate hydrolase" evidence="10">
    <location>
        <begin position="26"/>
        <end position="116"/>
    </location>
</feature>
<keyword evidence="12" id="KW-1185">Reference proteome</keyword>
<feature type="signal peptide" evidence="9">
    <location>
        <begin position="1"/>
        <end position="19"/>
    </location>
</feature>
<dbReference type="Proteomes" id="UP000287033">
    <property type="component" value="Unassembled WGS sequence"/>
</dbReference>
<evidence type="ECO:0000256" key="9">
    <source>
        <dbReference type="RuleBase" id="RU361269"/>
    </source>
</evidence>
<comment type="caution">
    <text evidence="11">The sequence shown here is derived from an EMBL/GenBank/DDBJ whole genome shotgun (WGS) entry which is preliminary data.</text>
</comment>
<comment type="subunit">
    <text evidence="9">Homotetramer.</text>
</comment>
<evidence type="ECO:0000256" key="2">
    <source>
        <dbReference type="ARBA" id="ARBA00007893"/>
    </source>
</evidence>
<dbReference type="InterPro" id="IPR000895">
    <property type="entry name" value="Transthyretin/HIU_hydrolase"/>
</dbReference>
<proteinExistence type="inferred from homology"/>
<evidence type="ECO:0000313" key="12">
    <source>
        <dbReference type="Proteomes" id="UP000287033"/>
    </source>
</evidence>
<comment type="similarity">
    <text evidence="2 9">Belongs to the transthyretin family.</text>
</comment>
<evidence type="ECO:0000256" key="1">
    <source>
        <dbReference type="ARBA" id="ARBA00004613"/>
    </source>
</evidence>
<comment type="subcellular location">
    <subcellularLocation>
        <location evidence="1 9">Secreted</location>
    </subcellularLocation>
</comment>
<dbReference type="EMBL" id="BEZZ01000240">
    <property type="protein sequence ID" value="GCC29230.1"/>
    <property type="molecule type" value="Genomic_DNA"/>
</dbReference>
<keyword evidence="5 9" id="KW-0964">Secreted</keyword>
<dbReference type="PANTHER" id="PTHR10395">
    <property type="entry name" value="URICASE AND TRANSTHYRETIN-RELATED"/>
    <property type="match status" value="1"/>
</dbReference>
<feature type="chain" id="PRO_5018814263" description="Transthyretin" evidence="9">
    <location>
        <begin position="20"/>
        <end position="119"/>
    </location>
</feature>
<keyword evidence="7" id="KW-0372">Hormone</keyword>
<comment type="function">
    <text evidence="9">Thyroid hormone-binding protein. Probably transports thyroxine from the bloodstream to the brain.</text>
</comment>
<dbReference type="SMART" id="SM00095">
    <property type="entry name" value="TR_THY"/>
    <property type="match status" value="1"/>
</dbReference>
<evidence type="ECO:0000256" key="3">
    <source>
        <dbReference type="ARBA" id="ARBA00021606"/>
    </source>
</evidence>
<keyword evidence="6" id="KW-0765">Sulfation</keyword>
<evidence type="ECO:0000256" key="7">
    <source>
        <dbReference type="ARBA" id="ARBA00022702"/>
    </source>
</evidence>
<keyword evidence="4" id="KW-0813">Transport</keyword>
<dbReference type="InterPro" id="IPR023416">
    <property type="entry name" value="Transthyretin/HIU_hydrolase_d"/>
</dbReference>
<evidence type="ECO:0000256" key="8">
    <source>
        <dbReference type="ARBA" id="ARBA00022920"/>
    </source>
</evidence>
<keyword evidence="9" id="KW-0732">Signal</keyword>
<evidence type="ECO:0000256" key="6">
    <source>
        <dbReference type="ARBA" id="ARBA00022641"/>
    </source>
</evidence>
<accession>A0A401SFW4</accession>